<accession>A0A917M4K5</accession>
<evidence type="ECO:0000256" key="1">
    <source>
        <dbReference type="SAM" id="Phobius"/>
    </source>
</evidence>
<feature type="transmembrane region" description="Helical" evidence="1">
    <location>
        <begin position="61"/>
        <end position="84"/>
    </location>
</feature>
<dbReference type="Pfam" id="PF04608">
    <property type="entry name" value="PgpA"/>
    <property type="match status" value="1"/>
</dbReference>
<dbReference type="Proteomes" id="UP000647241">
    <property type="component" value="Unassembled WGS sequence"/>
</dbReference>
<name>A0A917M4K5_9BACT</name>
<dbReference type="GO" id="GO:0008962">
    <property type="term" value="F:phosphatidylglycerophosphatase activity"/>
    <property type="evidence" value="ECO:0007669"/>
    <property type="project" value="InterPro"/>
</dbReference>
<gene>
    <name evidence="3" type="primary">pgpA</name>
    <name evidence="3" type="ORF">GCM10011585_19920</name>
</gene>
<keyword evidence="1" id="KW-1133">Transmembrane helix</keyword>
<dbReference type="PIRSF" id="PIRSF006162">
    <property type="entry name" value="PgpA"/>
    <property type="match status" value="1"/>
</dbReference>
<feature type="domain" description="YutG/PgpA" evidence="2">
    <location>
        <begin position="22"/>
        <end position="166"/>
    </location>
</feature>
<dbReference type="GO" id="GO:0006629">
    <property type="term" value="P:lipid metabolic process"/>
    <property type="evidence" value="ECO:0007669"/>
    <property type="project" value="InterPro"/>
</dbReference>
<protein>
    <submittedName>
        <fullName evidence="3">Phosphatidylglycerophosphatase A</fullName>
    </submittedName>
</protein>
<dbReference type="PANTHER" id="PTHR36305">
    <property type="entry name" value="PHOSPHATIDYLGLYCEROPHOSPHATASE A"/>
    <property type="match status" value="1"/>
</dbReference>
<dbReference type="RefSeq" id="WP_188553987.1">
    <property type="nucleotide sequence ID" value="NZ_BMGT01000002.1"/>
</dbReference>
<dbReference type="SUPFAM" id="SSF101307">
    <property type="entry name" value="YutG-like"/>
    <property type="match status" value="1"/>
</dbReference>
<proteinExistence type="predicted"/>
<organism evidence="3 4">
    <name type="scientific">Edaphobacter dinghuensis</name>
    <dbReference type="NCBI Taxonomy" id="1560005"/>
    <lineage>
        <taxon>Bacteria</taxon>
        <taxon>Pseudomonadati</taxon>
        <taxon>Acidobacteriota</taxon>
        <taxon>Terriglobia</taxon>
        <taxon>Terriglobales</taxon>
        <taxon>Acidobacteriaceae</taxon>
        <taxon>Edaphobacter</taxon>
    </lineage>
</organism>
<dbReference type="InterPro" id="IPR007686">
    <property type="entry name" value="YutG/PgpA"/>
</dbReference>
<reference evidence="3" key="1">
    <citation type="journal article" date="2014" name="Int. J. Syst. Evol. Microbiol.">
        <title>Complete genome sequence of Corynebacterium casei LMG S-19264T (=DSM 44701T), isolated from a smear-ripened cheese.</title>
        <authorList>
            <consortium name="US DOE Joint Genome Institute (JGI-PGF)"/>
            <person name="Walter F."/>
            <person name="Albersmeier A."/>
            <person name="Kalinowski J."/>
            <person name="Ruckert C."/>
        </authorList>
    </citation>
    <scope>NUCLEOTIDE SEQUENCE</scope>
    <source>
        <strain evidence="3">CGMCC 1.12997</strain>
    </source>
</reference>
<dbReference type="PANTHER" id="PTHR36305:SF1">
    <property type="entry name" value="PHOSPHATIDYLGLYCEROPHOSPHATASE A"/>
    <property type="match status" value="1"/>
</dbReference>
<evidence type="ECO:0000313" key="3">
    <source>
        <dbReference type="EMBL" id="GGG76938.1"/>
    </source>
</evidence>
<evidence type="ECO:0000313" key="4">
    <source>
        <dbReference type="Proteomes" id="UP000647241"/>
    </source>
</evidence>
<dbReference type="InterPro" id="IPR026037">
    <property type="entry name" value="PgpA"/>
</dbReference>
<dbReference type="InterPro" id="IPR036681">
    <property type="entry name" value="PgpA-like_sf"/>
</dbReference>
<sequence>MANSNIQLHPPSKKKTLWAWTIGTFFGAGLLKPGPGTYGSIAAVLLWFIAAHIFPVTSLSLTIGTIIAAIVVTLIGIPAATIVARESGREDPGHVVIDEVAGQLIALIAIPADWRHAALSLLLFRLFDILKPPPIRQLERLPEGTGIMLDDVAAGILALIVAQLAHLFF</sequence>
<comment type="caution">
    <text evidence="3">The sequence shown here is derived from an EMBL/GenBank/DDBJ whole genome shotgun (WGS) entry which is preliminary data.</text>
</comment>
<dbReference type="EMBL" id="BMGT01000002">
    <property type="protein sequence ID" value="GGG76938.1"/>
    <property type="molecule type" value="Genomic_DNA"/>
</dbReference>
<reference evidence="3" key="2">
    <citation type="submission" date="2020-09" db="EMBL/GenBank/DDBJ databases">
        <authorList>
            <person name="Sun Q."/>
            <person name="Zhou Y."/>
        </authorList>
    </citation>
    <scope>NUCLEOTIDE SEQUENCE</scope>
    <source>
        <strain evidence="3">CGMCC 1.12997</strain>
    </source>
</reference>
<keyword evidence="1" id="KW-0812">Transmembrane</keyword>
<evidence type="ECO:0000259" key="2">
    <source>
        <dbReference type="Pfam" id="PF04608"/>
    </source>
</evidence>
<feature type="transmembrane region" description="Helical" evidence="1">
    <location>
        <begin position="37"/>
        <end position="54"/>
    </location>
</feature>
<keyword evidence="4" id="KW-1185">Reference proteome</keyword>
<dbReference type="CDD" id="cd06971">
    <property type="entry name" value="PgpA"/>
    <property type="match status" value="1"/>
</dbReference>
<keyword evidence="1" id="KW-0472">Membrane</keyword>
<dbReference type="AlphaFoldDB" id="A0A917M4K5"/>